<dbReference type="GO" id="GO:0046872">
    <property type="term" value="F:metal ion binding"/>
    <property type="evidence" value="ECO:0007669"/>
    <property type="project" value="UniProtKB-KW"/>
</dbReference>
<dbReference type="Gene3D" id="3.40.50.1010">
    <property type="entry name" value="5'-nuclease"/>
    <property type="match status" value="2"/>
</dbReference>
<keyword evidence="17" id="KW-1185">Reference proteome</keyword>
<keyword evidence="4" id="KW-0540">Nuclease</keyword>
<dbReference type="SUPFAM" id="SSF88723">
    <property type="entry name" value="PIN domain-like"/>
    <property type="match status" value="1"/>
</dbReference>
<feature type="region of interest" description="Disordered" evidence="13">
    <location>
        <begin position="1217"/>
        <end position="1485"/>
    </location>
</feature>
<evidence type="ECO:0000256" key="13">
    <source>
        <dbReference type="SAM" id="MobiDB-lite"/>
    </source>
</evidence>
<keyword evidence="6" id="KW-0255">Endonuclease</keyword>
<dbReference type="InterPro" id="IPR008918">
    <property type="entry name" value="HhH2"/>
</dbReference>
<feature type="region of interest" description="Disordered" evidence="13">
    <location>
        <begin position="532"/>
        <end position="683"/>
    </location>
</feature>
<evidence type="ECO:0000256" key="12">
    <source>
        <dbReference type="ARBA" id="ARBA00038112"/>
    </source>
</evidence>
<dbReference type="GO" id="GO:0005634">
    <property type="term" value="C:nucleus"/>
    <property type="evidence" value="ECO:0007669"/>
    <property type="project" value="UniProtKB-SubCell"/>
</dbReference>
<proteinExistence type="inferred from homology"/>
<feature type="compositionally biased region" description="Polar residues" evidence="13">
    <location>
        <begin position="581"/>
        <end position="610"/>
    </location>
</feature>
<gene>
    <name evidence="16" type="ORF">CONPUDRAFT_100293</name>
</gene>
<organism evidence="16 17">
    <name type="scientific">Coniophora puteana (strain RWD-64-598)</name>
    <name type="common">Brown rot fungus</name>
    <dbReference type="NCBI Taxonomy" id="741705"/>
    <lineage>
        <taxon>Eukaryota</taxon>
        <taxon>Fungi</taxon>
        <taxon>Dikarya</taxon>
        <taxon>Basidiomycota</taxon>
        <taxon>Agaricomycotina</taxon>
        <taxon>Agaricomycetes</taxon>
        <taxon>Agaricomycetidae</taxon>
        <taxon>Boletales</taxon>
        <taxon>Coniophorineae</taxon>
        <taxon>Coniophoraceae</taxon>
        <taxon>Coniophora</taxon>
    </lineage>
</organism>
<name>A0A5M3N091_CONPW</name>
<accession>A0A5M3N091</accession>
<evidence type="ECO:0000256" key="2">
    <source>
        <dbReference type="ARBA" id="ARBA00004123"/>
    </source>
</evidence>
<evidence type="ECO:0000256" key="7">
    <source>
        <dbReference type="ARBA" id="ARBA00022763"/>
    </source>
</evidence>
<keyword evidence="11" id="KW-0539">Nucleus</keyword>
<keyword evidence="10" id="KW-0234">DNA repair</keyword>
<evidence type="ECO:0000256" key="4">
    <source>
        <dbReference type="ARBA" id="ARBA00022722"/>
    </source>
</evidence>
<dbReference type="PRINTS" id="PR00853">
    <property type="entry name" value="XPGRADSUPER"/>
</dbReference>
<evidence type="ECO:0000256" key="8">
    <source>
        <dbReference type="ARBA" id="ARBA00022801"/>
    </source>
</evidence>
<comment type="similarity">
    <text evidence="12">Belongs to the XPG/RAD2 endonuclease family. GEN subfamily.</text>
</comment>
<feature type="compositionally biased region" description="Basic residues" evidence="13">
    <location>
        <begin position="1315"/>
        <end position="1329"/>
    </location>
</feature>
<dbReference type="SMART" id="SM00485">
    <property type="entry name" value="XPGN"/>
    <property type="match status" value="1"/>
</dbReference>
<dbReference type="CDD" id="cd09868">
    <property type="entry name" value="PIN_XPG_RAD2"/>
    <property type="match status" value="2"/>
</dbReference>
<comment type="caution">
    <text evidence="16">The sequence shown here is derived from an EMBL/GenBank/DDBJ whole genome shotgun (WGS) entry which is preliminary data.</text>
</comment>
<dbReference type="SMART" id="SM00484">
    <property type="entry name" value="XPGI"/>
    <property type="match status" value="1"/>
</dbReference>
<dbReference type="PROSITE" id="PS00842">
    <property type="entry name" value="XPG_2"/>
    <property type="match status" value="1"/>
</dbReference>
<feature type="compositionally biased region" description="Basic and acidic residues" evidence="13">
    <location>
        <begin position="1301"/>
        <end position="1311"/>
    </location>
</feature>
<feature type="compositionally biased region" description="Low complexity" evidence="13">
    <location>
        <begin position="1287"/>
        <end position="1299"/>
    </location>
</feature>
<dbReference type="Gene3D" id="1.10.150.20">
    <property type="entry name" value="5' to 3' exonuclease, C-terminal subdomain"/>
    <property type="match status" value="1"/>
</dbReference>
<feature type="compositionally biased region" description="Low complexity" evidence="13">
    <location>
        <begin position="801"/>
        <end position="819"/>
    </location>
</feature>
<evidence type="ECO:0000256" key="3">
    <source>
        <dbReference type="ARBA" id="ARBA00005283"/>
    </source>
</evidence>
<reference evidence="17" key="1">
    <citation type="journal article" date="2012" name="Science">
        <title>The Paleozoic origin of enzymatic lignin decomposition reconstructed from 31 fungal genomes.</title>
        <authorList>
            <person name="Floudas D."/>
            <person name="Binder M."/>
            <person name="Riley R."/>
            <person name="Barry K."/>
            <person name="Blanchette R.A."/>
            <person name="Henrissat B."/>
            <person name="Martinez A.T."/>
            <person name="Otillar R."/>
            <person name="Spatafora J.W."/>
            <person name="Yadav J.S."/>
            <person name="Aerts A."/>
            <person name="Benoit I."/>
            <person name="Boyd A."/>
            <person name="Carlson A."/>
            <person name="Copeland A."/>
            <person name="Coutinho P.M."/>
            <person name="de Vries R.P."/>
            <person name="Ferreira P."/>
            <person name="Findley K."/>
            <person name="Foster B."/>
            <person name="Gaskell J."/>
            <person name="Glotzer D."/>
            <person name="Gorecki P."/>
            <person name="Heitman J."/>
            <person name="Hesse C."/>
            <person name="Hori C."/>
            <person name="Igarashi K."/>
            <person name="Jurgens J.A."/>
            <person name="Kallen N."/>
            <person name="Kersten P."/>
            <person name="Kohler A."/>
            <person name="Kuees U."/>
            <person name="Kumar T.K.A."/>
            <person name="Kuo A."/>
            <person name="LaButti K."/>
            <person name="Larrondo L.F."/>
            <person name="Lindquist E."/>
            <person name="Ling A."/>
            <person name="Lombard V."/>
            <person name="Lucas S."/>
            <person name="Lundell T."/>
            <person name="Martin R."/>
            <person name="McLaughlin D.J."/>
            <person name="Morgenstern I."/>
            <person name="Morin E."/>
            <person name="Murat C."/>
            <person name="Nagy L.G."/>
            <person name="Nolan M."/>
            <person name="Ohm R.A."/>
            <person name="Patyshakuliyeva A."/>
            <person name="Rokas A."/>
            <person name="Ruiz-Duenas F.J."/>
            <person name="Sabat G."/>
            <person name="Salamov A."/>
            <person name="Samejima M."/>
            <person name="Schmutz J."/>
            <person name="Slot J.C."/>
            <person name="St John F."/>
            <person name="Stenlid J."/>
            <person name="Sun H."/>
            <person name="Sun S."/>
            <person name="Syed K."/>
            <person name="Tsang A."/>
            <person name="Wiebenga A."/>
            <person name="Young D."/>
            <person name="Pisabarro A."/>
            <person name="Eastwood D.C."/>
            <person name="Martin F."/>
            <person name="Cullen D."/>
            <person name="Grigoriev I.V."/>
            <person name="Hibbett D.S."/>
        </authorList>
    </citation>
    <scope>NUCLEOTIDE SEQUENCE [LARGE SCALE GENOMIC DNA]</scope>
    <source>
        <strain evidence="17">RWD-64-598 SS2</strain>
    </source>
</reference>
<keyword evidence="5" id="KW-0479">Metal-binding</keyword>
<evidence type="ECO:0008006" key="18">
    <source>
        <dbReference type="Google" id="ProtNLM"/>
    </source>
</evidence>
<feature type="domain" description="XPG N-terminal" evidence="15">
    <location>
        <begin position="1"/>
        <end position="98"/>
    </location>
</feature>
<feature type="compositionally biased region" description="Acidic residues" evidence="13">
    <location>
        <begin position="1476"/>
        <end position="1485"/>
    </location>
</feature>
<dbReference type="GO" id="GO:0048256">
    <property type="term" value="F:flap endonuclease activity"/>
    <property type="evidence" value="ECO:0007669"/>
    <property type="project" value="UniProtKB-ARBA"/>
</dbReference>
<dbReference type="EMBL" id="JH711575">
    <property type="protein sequence ID" value="EIW84325.1"/>
    <property type="molecule type" value="Genomic_DNA"/>
</dbReference>
<dbReference type="CDD" id="cd09904">
    <property type="entry name" value="H3TH_XPG"/>
    <property type="match status" value="1"/>
</dbReference>
<keyword evidence="9" id="KW-0460">Magnesium</keyword>
<keyword evidence="7" id="KW-0227">DNA damage</keyword>
<dbReference type="InterPro" id="IPR001044">
    <property type="entry name" value="XPG/Rad2_eukaryotes"/>
</dbReference>
<sequence length="1485" mass="159388">MGVKSLWSLVEPVGRPVPLETVEGKAMAIDSSIWIYQFQATMRDRDGRGLVNAHVLGFLRRICKLLFYGVRPVFVFDGGAPAMKRGTIMERKRKKSGAAASHAKVAERLLAAHMRREALAHARPPPAKGKSKVPTEPARLDETAVYLEDLEGDGPPRTPAKPPPPKDDAASPPSSKKNRFHDYDPYRLPDVDLSARIADKARAGGGAPDPRLATEDELRAFIEEMRPEDIDVASPAFRELPTEVQYEIVGDLRLRSRQTSHARLQAMLRGAPTPLDFSRAQIMGLKQRNALTQQLLETTDSIGNAHVTIPVRIASERNREYVLVKNEGAEGGWVLGIRDEGSSSAKPIEIDQDEKVAVGGDEDEDEDMELEEVPIPGSAAMHPNLREYQQTMALSAIGKRAPTQPVKPVQRKNRQRFLFDLDDDELPAYHPQTQAHNVEDAEEDDADLAMAIQASLDARHPSHAQGPSPCSASAPGASVFGTASSLLTGSTAPADTPKPSSPSKRVVHELSDEEDLYATPSRLQTALSIGGAAPFRSTSGEHQGLGRPVSQSPLAGGKPVSRPPPAPTPRRSQHDVVVSHSPPSKSTDGISANSFTQFTVPAPVQVNSDSGNDDMEEVFPQLPHPSNKPETKPLSQSQIQGHHDGQARENNLPLQNSAPTISGPMQPSTLSQASDSEGYMEEVDPSAYVAPCPEPIAVDEQPPATIVAGPASHGVIRHADDGASESENGISGPAVAAARGIDVADGAGAVDILAPSTSNDSIEHGAVAADDDDDDVDNDVDVDAPSSRRVRDRGLGGSGVSGSSSFVSASASASAPARTRAQDAVTPLERVADVAEEEESDSESLVNWPQSPPASGRAELAQAQDGGHGAEEQHQEQQQLQQAASGAAAEAESWDAAQEMDAHAEEGEFARFISDMRGRDIDTVRREIDDEIRVLNQQKKAAMRDSDDITTQMISQIMLMLRLFGIPYITAPMEAEAQCAELVQLGLVEGVITDDSDVFLFGGLRVFKNMFNQSKTVECFLLSDLARELGLERDTLVRLAYLLGSDYVEGLPGVGPVVAMELLKEFPGADGLHKFRDWWGKVQSGRDREADSQSKFRKRFKKKFKDLYLPPEWPNPQVRDAYYHPTVDSSREPFKWGMPDLDALREFLREELSWGQKKVDDLLLPIIQKMSRRKQSTTSNKQGNLNVFLDVSSGTGSYAPRKRQAYGSKRLQQVVSDFRKEQARKQGAAGGRPTNATPGPAGSSRSGSAAAFELGGDGDDVVGGDDDESVGGDDAEKPPKKKRRKTAASASASASATSKGKGKEKEKKETAMTKAKAKPRPKPKPRQRKNAAPGVEDDAAGAAGTSLARRKTKGKGKASTVGMNPDAADPDAGSGKRRTNGPRSRPQDSDSEDELAGTGGSGRGTGVRDDNDDEFRVSGSGAGAIPSRPLEVQLRPRVARPKPRLVSGTKRKKRAGLYDSSSSDGAGADDAGSVNSEEEAENSDS</sequence>
<evidence type="ECO:0000259" key="14">
    <source>
        <dbReference type="SMART" id="SM00484"/>
    </source>
</evidence>
<evidence type="ECO:0000256" key="11">
    <source>
        <dbReference type="ARBA" id="ARBA00023242"/>
    </source>
</evidence>
<dbReference type="InterPro" id="IPR006086">
    <property type="entry name" value="XPG-I_dom"/>
</dbReference>
<dbReference type="Proteomes" id="UP000053558">
    <property type="component" value="Unassembled WGS sequence"/>
</dbReference>
<dbReference type="InterPro" id="IPR029060">
    <property type="entry name" value="PIN-like_dom_sf"/>
</dbReference>
<dbReference type="Pfam" id="PF00752">
    <property type="entry name" value="XPG_N"/>
    <property type="match status" value="1"/>
</dbReference>
<feature type="compositionally biased region" description="Low complexity" evidence="13">
    <location>
        <begin position="1238"/>
        <end position="1251"/>
    </location>
</feature>
<protein>
    <recommendedName>
        <fullName evidence="18">PIN domain-like protein</fullName>
    </recommendedName>
</protein>
<evidence type="ECO:0000313" key="17">
    <source>
        <dbReference type="Proteomes" id="UP000053558"/>
    </source>
</evidence>
<evidence type="ECO:0000256" key="9">
    <source>
        <dbReference type="ARBA" id="ARBA00022842"/>
    </source>
</evidence>
<feature type="region of interest" description="Disordered" evidence="13">
    <location>
        <begin position="149"/>
        <end position="187"/>
    </location>
</feature>
<dbReference type="InterPro" id="IPR036279">
    <property type="entry name" value="5-3_exonuclease_C_sf"/>
</dbReference>
<dbReference type="KEGG" id="cput:CONPUDRAFT_100293"/>
<dbReference type="PANTHER" id="PTHR16171:SF7">
    <property type="entry name" value="DNA REPAIR PROTEIN RAD2"/>
    <property type="match status" value="1"/>
</dbReference>
<dbReference type="InterPro" id="IPR006084">
    <property type="entry name" value="XPG/Rad2"/>
</dbReference>
<dbReference type="OMA" id="PNSMDFS"/>
<feature type="compositionally biased region" description="Acidic residues" evidence="13">
    <location>
        <begin position="769"/>
        <end position="782"/>
    </location>
</feature>
<evidence type="ECO:0000256" key="1">
    <source>
        <dbReference type="ARBA" id="ARBA00001946"/>
    </source>
</evidence>
<dbReference type="PRINTS" id="PR00066">
    <property type="entry name" value="XRODRMPGMNTG"/>
</dbReference>
<dbReference type="Pfam" id="PF00867">
    <property type="entry name" value="XPG_I"/>
    <property type="match status" value="1"/>
</dbReference>
<dbReference type="PANTHER" id="PTHR16171">
    <property type="entry name" value="DNA REPAIR PROTEIN COMPLEMENTING XP-G CELLS-RELATED"/>
    <property type="match status" value="1"/>
</dbReference>
<feature type="compositionally biased region" description="Basic residues" evidence="13">
    <location>
        <begin position="1437"/>
        <end position="1455"/>
    </location>
</feature>
<evidence type="ECO:0000256" key="5">
    <source>
        <dbReference type="ARBA" id="ARBA00022723"/>
    </source>
</evidence>
<evidence type="ECO:0000313" key="16">
    <source>
        <dbReference type="EMBL" id="EIW84325.1"/>
    </source>
</evidence>
<feature type="domain" description="XPG-I" evidence="14">
    <location>
        <begin position="962"/>
        <end position="1031"/>
    </location>
</feature>
<dbReference type="OrthoDB" id="31113at2759"/>
<dbReference type="RefSeq" id="XP_007766053.1">
    <property type="nucleotide sequence ID" value="XM_007767863.1"/>
</dbReference>
<comment type="subcellular location">
    <subcellularLocation>
        <location evidence="2">Nucleus</location>
    </subcellularLocation>
</comment>
<comment type="similarity">
    <text evidence="3">Belongs to the XPG/RAD2 endonuclease family. XPG subfamily.</text>
</comment>
<feature type="region of interest" description="Disordered" evidence="13">
    <location>
        <begin position="120"/>
        <end position="139"/>
    </location>
</feature>
<evidence type="ECO:0000259" key="15">
    <source>
        <dbReference type="SMART" id="SM00485"/>
    </source>
</evidence>
<feature type="compositionally biased region" description="Low complexity" evidence="13">
    <location>
        <begin position="1459"/>
        <end position="1473"/>
    </location>
</feature>
<feature type="compositionally biased region" description="Polar residues" evidence="13">
    <location>
        <begin position="648"/>
        <end position="675"/>
    </location>
</feature>
<comment type="cofactor">
    <cofactor evidence="1">
        <name>Mg(2+)</name>
        <dbReference type="ChEBI" id="CHEBI:18420"/>
    </cofactor>
</comment>
<dbReference type="GO" id="GO:0003697">
    <property type="term" value="F:single-stranded DNA binding"/>
    <property type="evidence" value="ECO:0007669"/>
    <property type="project" value="InterPro"/>
</dbReference>
<feature type="region of interest" description="Disordered" evidence="13">
    <location>
        <begin position="488"/>
        <end position="509"/>
    </location>
</feature>
<keyword evidence="8" id="KW-0378">Hydrolase</keyword>
<dbReference type="PROSITE" id="PS00841">
    <property type="entry name" value="XPG_1"/>
    <property type="match status" value="1"/>
</dbReference>
<dbReference type="GO" id="GO:0006289">
    <property type="term" value="P:nucleotide-excision repair"/>
    <property type="evidence" value="ECO:0007669"/>
    <property type="project" value="InterPro"/>
</dbReference>
<feature type="compositionally biased region" description="Low complexity" evidence="13">
    <location>
        <begin position="876"/>
        <end position="899"/>
    </location>
</feature>
<dbReference type="FunFam" id="1.10.150.20:FF:000030">
    <property type="entry name" value="Flap endonuclease GEN-like 1"/>
    <property type="match status" value="1"/>
</dbReference>
<dbReference type="InterPro" id="IPR019974">
    <property type="entry name" value="XPG_CS"/>
</dbReference>
<feature type="compositionally biased region" description="Acidic residues" evidence="13">
    <location>
        <begin position="1256"/>
        <end position="1273"/>
    </location>
</feature>
<evidence type="ECO:0000256" key="10">
    <source>
        <dbReference type="ARBA" id="ARBA00023204"/>
    </source>
</evidence>
<dbReference type="GeneID" id="19198225"/>
<evidence type="ECO:0000256" key="6">
    <source>
        <dbReference type="ARBA" id="ARBA00022759"/>
    </source>
</evidence>
<dbReference type="SMART" id="SM00279">
    <property type="entry name" value="HhH2"/>
    <property type="match status" value="1"/>
</dbReference>
<feature type="region of interest" description="Disordered" evidence="13">
    <location>
        <begin position="753"/>
        <end position="902"/>
    </location>
</feature>
<dbReference type="InterPro" id="IPR006085">
    <property type="entry name" value="XPG_DNA_repair_N"/>
</dbReference>
<dbReference type="SUPFAM" id="SSF47807">
    <property type="entry name" value="5' to 3' exonuclease, C-terminal subdomain"/>
    <property type="match status" value="1"/>
</dbReference>